<feature type="domain" description="EF-hand" evidence="4">
    <location>
        <begin position="1719"/>
        <end position="1754"/>
    </location>
</feature>
<dbReference type="Gene3D" id="2.60.40.10">
    <property type="entry name" value="Immunoglobulins"/>
    <property type="match status" value="5"/>
</dbReference>
<dbReference type="PROSITE" id="PS00018">
    <property type="entry name" value="EF_HAND_1"/>
    <property type="match status" value="1"/>
</dbReference>
<dbReference type="PROSITE" id="PS00626">
    <property type="entry name" value="RCC1_2"/>
    <property type="match status" value="1"/>
</dbReference>
<evidence type="ECO:0000313" key="6">
    <source>
        <dbReference type="EMBL" id="WRQ89237.1"/>
    </source>
</evidence>
<dbReference type="SUPFAM" id="SSF50985">
    <property type="entry name" value="RCC1/BLIP-II"/>
    <property type="match status" value="2"/>
</dbReference>
<dbReference type="Pfam" id="PF13540">
    <property type="entry name" value="RCC1_2"/>
    <property type="match status" value="2"/>
</dbReference>
<dbReference type="InterPro" id="IPR051553">
    <property type="entry name" value="Ran_GTPase-activating"/>
</dbReference>
<keyword evidence="7" id="KW-1185">Reference proteome</keyword>
<feature type="region of interest" description="Disordered" evidence="3">
    <location>
        <begin position="1758"/>
        <end position="1779"/>
    </location>
</feature>
<dbReference type="PROSITE" id="PS50012">
    <property type="entry name" value="RCC1_3"/>
    <property type="match status" value="11"/>
</dbReference>
<dbReference type="InterPro" id="IPR003599">
    <property type="entry name" value="Ig_sub"/>
</dbReference>
<dbReference type="SMART" id="SM00409">
    <property type="entry name" value="IG"/>
    <property type="match status" value="4"/>
</dbReference>
<dbReference type="InterPro" id="IPR007110">
    <property type="entry name" value="Ig-like_dom"/>
</dbReference>
<feature type="domain" description="Ig-like" evidence="5">
    <location>
        <begin position="1204"/>
        <end position="1283"/>
    </location>
</feature>
<organism evidence="6 7">
    <name type="scientific">Actomonas aquatica</name>
    <dbReference type="NCBI Taxonomy" id="2866162"/>
    <lineage>
        <taxon>Bacteria</taxon>
        <taxon>Pseudomonadati</taxon>
        <taxon>Verrucomicrobiota</taxon>
        <taxon>Opitutia</taxon>
        <taxon>Opitutales</taxon>
        <taxon>Opitutaceae</taxon>
        <taxon>Actomonas</taxon>
    </lineage>
</organism>
<evidence type="ECO:0000256" key="1">
    <source>
        <dbReference type="ARBA" id="ARBA00022658"/>
    </source>
</evidence>
<evidence type="ECO:0000259" key="4">
    <source>
        <dbReference type="PROSITE" id="PS50222"/>
    </source>
</evidence>
<keyword evidence="2" id="KW-0677">Repeat</keyword>
<dbReference type="EMBL" id="CP139781">
    <property type="protein sequence ID" value="WRQ89237.1"/>
    <property type="molecule type" value="Genomic_DNA"/>
</dbReference>
<reference evidence="6 7" key="2">
    <citation type="submission" date="2023-12" db="EMBL/GenBank/DDBJ databases">
        <title>Description of an unclassified Opitutus bacterium of Verrucomicrobiota.</title>
        <authorList>
            <person name="Zhang D.-F."/>
        </authorList>
    </citation>
    <scope>NUCLEOTIDE SEQUENCE [LARGE SCALE GENOMIC DNA]</scope>
    <source>
        <strain evidence="6 7">WL0086</strain>
    </source>
</reference>
<dbReference type="Pfam" id="PF25390">
    <property type="entry name" value="WD40_RLD"/>
    <property type="match status" value="2"/>
</dbReference>
<sequence length="1779" mass="187758">MKIRNSSPARFAQMMANHIVASAPRCWFIFIVCWGGMAFTLRVGAQESVEFYASDFSGSENTALHEFDGWSTSDTQSTGIVDFEGDIGRKAYVGYVLPAGQTQVWAGHTVNGASPDAGRPVLSVSLNLAIIDSSNSQYDYFDLELFNGNGRRLASLNFSNYDLHVYAYSQASGSFVDTGATFENGQFYQVELLFDPAIDVWSAFIDGVPIWVDQPLVGTSEVVASPEAFYATWYPRDTESPGDNFLIFDEVSMKTQVRQTVPVFTATSPTVEVPPGFSPRLAVEATGGLLSYQWYQGESGDTSAPIAEATAAVFYTPAIVEPASFWVRVSNAAGTSDSETFALAPTTEPGLVLLGIGRNDPISFGGGDQQSYDQPVVISTGLAKVEAGMSHSLFLGTDGTLWAVGGNDYGQFGDGTTTKRDIPIQIANDVSSMAAGSNHSLFVKTDGTLWAMGYNEFGQLGDGTQQDRNVPVQVADDVVAVTTNVYHNLILKSDGSLWAVGFNSLGQLGDGTSTNRSIPVQIATDVASMAACYQHSVFVKTDGTLWGMGQNEYYQLGDGTTTSQTTPVQIATGVAMADVGDRHTMFLKHDGTLWGMGTNEFGELGDGTTTPRPTPVQLASEVSFVDSGIYHTLFVKTDGTLWATGYNDYGQLGVGDSQGRNAFVPVTSISGVQAISAGYEHTLMLQYLAITTQPSDQFVAIGQGTTLTVSTVGTEPDALHYQWYRGESGDISDPVIGAVGSTLDTGPLAFTTSYWVRVTHPQAVVDSPAANLTTVSTPMITAQPEATEVLPGFAATLVVNATGEALSYQWYARVSGDVSAPVEGATTAHFATPAVTNPVSYWVRVSNIAGEVASVDVQVTSQATQGFRLEGAGGVTVVQPGDDTFTNQLSPVHIADGIIGASPGRGHGLMIDGANRLWASGFNDHGQLGDGTNTTRLTPVKVAEGVVKAEASDGFSYFMTLDGTLWAMGENNNGQLGDGTAVARNLPVPVASDVLSIASGADHGLFIKTDGTLWGMGYNYYGQLGTSTSWRLQSPIQIASDVVSAAAGDTHTLFIKADGTLWGMGENNFGQLGDGTQTDRHEPVQIATDVVSADAGHHFSMFITSDGRLWGMGYNYLHQLGDGSTSTRITPVQIATEVAAVSVNADTTVFLKTDGTFWAIGSNYSGQFGNGTTEDASTPLLVATGLSQVVTGFGQTWRFRPLAPDIAAQPENASTVVGNRVILSVEATGSALSYQWHRNGEIIAGATAPSLVIEEVSLSDDADYTVMISNELDTVTSAPAHLTVQAPPVIETQPIAQTVVTGNSATLSVTANGVPAPSYQWRRNGEAIVGATAASLVIESVSLNDDADYDVMVSNAVSTITSETVHLTVHTPPAIETQPLGQTVAIGENVTLTVVASGVPAPEYQWRHDGEPISGATDSSYTIASAMAEDAGSYDVVVSNPKGSVTSDATTLVVIEAPVITQHPQSQAGFVGQSYTFTVTAEGPAPLAYQWFKDDGAIAGATSTSFTVSSTSLADAGNYRVEVANSAGSVSSEAATLSLLSLSTSHEVRGYGYRAGGTVMIDNTITYAGPLSGFAWSVIPPSNLDQSWTFAGDSNEEGTVVSPRPGDTDLLEWRWTIAPASPFTFSYSLQVPEDATGVQSLIALATLSLADNVLDQVAIPDPLLLPEAPATHSADVNDDFLLSLSELLRVIELYNYRSGTTRTGEYHPDPSTEDGFAPAPRESVPEQLHSADTDRDGALSLSELLRVIELYNHREGTQRTGAYHPSPSTADGFAVGPSS</sequence>
<gene>
    <name evidence="6" type="ORF">K1X11_007440</name>
</gene>
<name>A0ABZ1CCS2_9BACT</name>
<dbReference type="PROSITE" id="PS50835">
    <property type="entry name" value="IG_LIKE"/>
    <property type="match status" value="4"/>
</dbReference>
<dbReference type="InterPro" id="IPR058923">
    <property type="entry name" value="RCC1-like_dom"/>
</dbReference>
<keyword evidence="1" id="KW-0344">Guanine-nucleotide releasing factor</keyword>
<protein>
    <submittedName>
        <fullName evidence="6">Immunoglobulin domain-containing protein</fullName>
    </submittedName>
</protein>
<dbReference type="PROSITE" id="PS50222">
    <property type="entry name" value="EF_HAND_2"/>
    <property type="match status" value="1"/>
</dbReference>
<proteinExistence type="predicted"/>
<dbReference type="PANTHER" id="PTHR45982">
    <property type="entry name" value="REGULATOR OF CHROMOSOME CONDENSATION"/>
    <property type="match status" value="1"/>
</dbReference>
<feature type="domain" description="Ig-like" evidence="5">
    <location>
        <begin position="1287"/>
        <end position="1368"/>
    </location>
</feature>
<dbReference type="InterPro" id="IPR018247">
    <property type="entry name" value="EF_Hand_1_Ca_BS"/>
</dbReference>
<dbReference type="InterPro" id="IPR013783">
    <property type="entry name" value="Ig-like_fold"/>
</dbReference>
<feature type="domain" description="Ig-like" evidence="5">
    <location>
        <begin position="1373"/>
        <end position="1453"/>
    </location>
</feature>
<dbReference type="Gene3D" id="2.130.10.30">
    <property type="entry name" value="Regulator of chromosome condensation 1/beta-lactamase-inhibitor protein II"/>
    <property type="match status" value="4"/>
</dbReference>
<evidence type="ECO:0000259" key="5">
    <source>
        <dbReference type="PROSITE" id="PS50835"/>
    </source>
</evidence>
<dbReference type="InterPro" id="IPR003598">
    <property type="entry name" value="Ig_sub2"/>
</dbReference>
<dbReference type="PANTHER" id="PTHR45982:SF1">
    <property type="entry name" value="REGULATOR OF CHROMOSOME CONDENSATION"/>
    <property type="match status" value="1"/>
</dbReference>
<dbReference type="InterPro" id="IPR036179">
    <property type="entry name" value="Ig-like_dom_sf"/>
</dbReference>
<dbReference type="SMART" id="SM00408">
    <property type="entry name" value="IGc2"/>
    <property type="match status" value="3"/>
</dbReference>
<evidence type="ECO:0000256" key="3">
    <source>
        <dbReference type="SAM" id="MobiDB-lite"/>
    </source>
</evidence>
<dbReference type="InterPro" id="IPR009091">
    <property type="entry name" value="RCC1/BLIP-II"/>
</dbReference>
<dbReference type="InterPro" id="IPR002048">
    <property type="entry name" value="EF_hand_dom"/>
</dbReference>
<dbReference type="RefSeq" id="WP_221031104.1">
    <property type="nucleotide sequence ID" value="NZ_CP139781.1"/>
</dbReference>
<dbReference type="Pfam" id="PF13927">
    <property type="entry name" value="Ig_3"/>
    <property type="match status" value="3"/>
</dbReference>
<evidence type="ECO:0000256" key="2">
    <source>
        <dbReference type="ARBA" id="ARBA00022737"/>
    </source>
</evidence>
<accession>A0ABZ1CCS2</accession>
<feature type="domain" description="Ig-like" evidence="5">
    <location>
        <begin position="1458"/>
        <end position="1538"/>
    </location>
</feature>
<feature type="region of interest" description="Disordered" evidence="3">
    <location>
        <begin position="1700"/>
        <end position="1734"/>
    </location>
</feature>
<reference evidence="6 7" key="1">
    <citation type="submission" date="2021-08" db="EMBL/GenBank/DDBJ databases">
        <authorList>
            <person name="Zhang D."/>
            <person name="Zhang A."/>
            <person name="Wang L."/>
        </authorList>
    </citation>
    <scope>NUCLEOTIDE SEQUENCE [LARGE SCALE GENOMIC DNA]</scope>
    <source>
        <strain evidence="6 7">WL0086</strain>
    </source>
</reference>
<dbReference type="SUPFAM" id="SSF48726">
    <property type="entry name" value="Immunoglobulin"/>
    <property type="match status" value="4"/>
</dbReference>
<evidence type="ECO:0000313" key="7">
    <source>
        <dbReference type="Proteomes" id="UP000738431"/>
    </source>
</evidence>
<dbReference type="Proteomes" id="UP000738431">
    <property type="component" value="Chromosome"/>
</dbReference>
<dbReference type="InterPro" id="IPR000408">
    <property type="entry name" value="Reg_chr_condens"/>
</dbReference>